<evidence type="ECO:0000313" key="3">
    <source>
        <dbReference type="Proteomes" id="UP001176940"/>
    </source>
</evidence>
<organism evidence="2 3">
    <name type="scientific">Ranitomeya imitator</name>
    <name type="common">mimic poison frog</name>
    <dbReference type="NCBI Taxonomy" id="111125"/>
    <lineage>
        <taxon>Eukaryota</taxon>
        <taxon>Metazoa</taxon>
        <taxon>Chordata</taxon>
        <taxon>Craniata</taxon>
        <taxon>Vertebrata</taxon>
        <taxon>Euteleostomi</taxon>
        <taxon>Amphibia</taxon>
        <taxon>Batrachia</taxon>
        <taxon>Anura</taxon>
        <taxon>Neobatrachia</taxon>
        <taxon>Hyloidea</taxon>
        <taxon>Dendrobatidae</taxon>
        <taxon>Dendrobatinae</taxon>
        <taxon>Ranitomeya</taxon>
    </lineage>
</organism>
<evidence type="ECO:0000313" key="2">
    <source>
        <dbReference type="EMBL" id="CAJ0952335.1"/>
    </source>
</evidence>
<dbReference type="Proteomes" id="UP001176940">
    <property type="component" value="Unassembled WGS sequence"/>
</dbReference>
<comment type="caution">
    <text evidence="2">The sequence shown here is derived from an EMBL/GenBank/DDBJ whole genome shotgun (WGS) entry which is preliminary data.</text>
</comment>
<dbReference type="InterPro" id="IPR000477">
    <property type="entry name" value="RT_dom"/>
</dbReference>
<keyword evidence="3" id="KW-1185">Reference proteome</keyword>
<name>A0ABN9LYA9_9NEOB</name>
<protein>
    <recommendedName>
        <fullName evidence="1">Reverse transcriptase domain-containing protein</fullName>
    </recommendedName>
</protein>
<accession>A0ABN9LYA9</accession>
<proteinExistence type="predicted"/>
<dbReference type="PANTHER" id="PTHR21301:SF12">
    <property type="match status" value="1"/>
</dbReference>
<dbReference type="EMBL" id="CAUEEQ010034802">
    <property type="protein sequence ID" value="CAJ0952335.1"/>
    <property type="molecule type" value="Genomic_DNA"/>
</dbReference>
<gene>
    <name evidence="2" type="ORF">RIMI_LOCUS13839264</name>
</gene>
<dbReference type="PROSITE" id="PS50878">
    <property type="entry name" value="RT_POL"/>
    <property type="match status" value="1"/>
</dbReference>
<reference evidence="2" key="1">
    <citation type="submission" date="2023-07" db="EMBL/GenBank/DDBJ databases">
        <authorList>
            <person name="Stuckert A."/>
        </authorList>
    </citation>
    <scope>NUCLEOTIDE SEQUENCE</scope>
</reference>
<evidence type="ECO:0000259" key="1">
    <source>
        <dbReference type="PROSITE" id="PS50878"/>
    </source>
</evidence>
<dbReference type="PANTHER" id="PTHR21301">
    <property type="entry name" value="REVERSE TRANSCRIPTASE"/>
    <property type="match status" value="1"/>
</dbReference>
<sequence>MLRFSTAVEGRKIRIRKIRQDGTGPFTDLRNKSSKMPPSMGDLGSIDIFLNLVTEDIMKLSENKRRGRFNLSRSEMACLCKLEKDHSITIKPSDKGGIHKGTTPLKERPIVSGNNSLAERLGIYVDKILKPFVHALNSYVRDTTNLLGKLDGVYLEDDMILASIDVEALYSSIPHDKGLLAVNHFLSTRGTQYDRHNKFVLEALKFCLTRNVFVFDRKYFHQLRGTAMGSPCAPSYANLLLGWWEEVAVFGDSALGSDERIILWLRYIDDVLVIWRGGIDDFDMDTFEVVKDLNLFIRRLKWKKFFLKEDRRQCMELGISDELLQDVQMLFHLSDLVPNQDGTGPFTDLRNKSSKMPPSMGDLGSIDIFLNLVTEDIMKLSENKRRGRFNLSRSEMACLCKLEKDHSITIKPSDKGGNVVIMNTADYRTMCLSLLNRKDEYRVLSHNPMGSFLSELSAIVEGACVDGVVEKEEEYLVPKNPVIPTFYCLPKIHKGTTPLKGRPIVSGNNSLTERLGIYVDKILKPFVHALNSYVRDTTDLLGKLDGVYLEDDMILASIDKRKCIKLTIFINTLG</sequence>
<feature type="domain" description="Reverse transcriptase" evidence="1">
    <location>
        <begin position="79"/>
        <end position="321"/>
    </location>
</feature>